<gene>
    <name evidence="1" type="ORF">OMO38_07325</name>
</gene>
<keyword evidence="2" id="KW-1185">Reference proteome</keyword>
<name>A0ABT3HX03_9FLAO</name>
<reference evidence="1" key="1">
    <citation type="submission" date="2022-10" db="EMBL/GenBank/DDBJ databases">
        <title>Chryseobacterium babae sp. nov. isolated from the gut of the beetle Oryctes rhinoceros, and Chryseobacterium kimseyorum sp. nov., isolated from a stick insect rearing cage.</title>
        <authorList>
            <person name="Shelomi M."/>
            <person name="Han C.-J."/>
            <person name="Chen W.-M."/>
            <person name="Chen H.-K."/>
            <person name="Liaw S.-J."/>
            <person name="Muhle E."/>
            <person name="Clermont D."/>
        </authorList>
    </citation>
    <scope>NUCLEOTIDE SEQUENCE</scope>
    <source>
        <strain evidence="1">09-1422</strain>
    </source>
</reference>
<dbReference type="Proteomes" id="UP001163731">
    <property type="component" value="Unassembled WGS sequence"/>
</dbReference>
<proteinExistence type="predicted"/>
<organism evidence="1 2">
    <name type="scientific">Chryseobacterium kimseyorum</name>
    <dbReference type="NCBI Taxonomy" id="2984028"/>
    <lineage>
        <taxon>Bacteria</taxon>
        <taxon>Pseudomonadati</taxon>
        <taxon>Bacteroidota</taxon>
        <taxon>Flavobacteriia</taxon>
        <taxon>Flavobacteriales</taxon>
        <taxon>Weeksellaceae</taxon>
        <taxon>Chryseobacterium group</taxon>
        <taxon>Chryseobacterium</taxon>
    </lineage>
</organism>
<sequence length="359" mass="40480">MRGTLTVKKVYGNTNFQNVKINILPVKQYILVSGLFYPDDHNSYKLSGSFDSYVQGYIKKIVQSQKGNDFIIYDVNILAGTIIKTEYSPSSSPKKSILNFDIVINSDYKLFNNSYRLDNTSKKIISKNDIYKLIEEIGMNDPNTLQEVHVFSHAYWNGPILVNTDSGRGDCDMRKADITSGTINSANFKNAFTTNGYIKIWGCSFPVATNALFSKFRNNKQYSTTKIISDTVVFNFSPNTFFFYPKGESAVDLLPQINNILGTTYKASDSIKLTFLEIKKILIYNYLSVYAGVIAKNIGVKVISALPATYANIDPTFHIAPSTMANVTFYKKHLEVEINENYGVFDEATVQRLETIYNS</sequence>
<accession>A0ABT3HX03</accession>
<comment type="caution">
    <text evidence="1">The sequence shown here is derived from an EMBL/GenBank/DDBJ whole genome shotgun (WGS) entry which is preliminary data.</text>
</comment>
<evidence type="ECO:0000313" key="1">
    <source>
        <dbReference type="EMBL" id="MCW3168334.1"/>
    </source>
</evidence>
<evidence type="ECO:0000313" key="2">
    <source>
        <dbReference type="Proteomes" id="UP001163731"/>
    </source>
</evidence>
<dbReference type="RefSeq" id="WP_264749550.1">
    <property type="nucleotide sequence ID" value="NZ_JAPDHW010000004.1"/>
</dbReference>
<protein>
    <submittedName>
        <fullName evidence="1">Uncharacterized protein</fullName>
    </submittedName>
</protein>
<dbReference type="EMBL" id="JAPDHW010000004">
    <property type="protein sequence ID" value="MCW3168334.1"/>
    <property type="molecule type" value="Genomic_DNA"/>
</dbReference>